<feature type="repeat" description="Solcar" evidence="13">
    <location>
        <begin position="382"/>
        <end position="467"/>
    </location>
</feature>
<feature type="repeat" description="Solcar" evidence="13">
    <location>
        <begin position="175"/>
        <end position="258"/>
    </location>
</feature>
<dbReference type="Pfam" id="PF00153">
    <property type="entry name" value="Mito_carr"/>
    <property type="match status" value="3"/>
</dbReference>
<keyword evidence="10" id="KW-0496">Mitochondrion</keyword>
<dbReference type="InterPro" id="IPR026749">
    <property type="entry name" value="Tmem135"/>
</dbReference>
<keyword evidence="9 14" id="KW-1133">Transmembrane helix</keyword>
<comment type="caution">
    <text evidence="16">The sequence shown here is derived from an EMBL/GenBank/DDBJ whole genome shotgun (WGS) entry which is preliminary data.</text>
</comment>
<evidence type="ECO:0000256" key="11">
    <source>
        <dbReference type="ARBA" id="ARBA00023136"/>
    </source>
</evidence>
<dbReference type="GO" id="GO:0055085">
    <property type="term" value="P:transmembrane transport"/>
    <property type="evidence" value="ECO:0007669"/>
    <property type="project" value="InterPro"/>
</dbReference>
<evidence type="ECO:0000256" key="8">
    <source>
        <dbReference type="ARBA" id="ARBA00022792"/>
    </source>
</evidence>
<keyword evidence="8" id="KW-0999">Mitochondrion inner membrane</keyword>
<reference evidence="16 17" key="1">
    <citation type="submission" date="2018-10" db="EMBL/GenBank/DDBJ databases">
        <title>A high-quality apple genome assembly.</title>
        <authorList>
            <person name="Hu J."/>
        </authorList>
    </citation>
    <scope>NUCLEOTIDE SEQUENCE [LARGE SCALE GENOMIC DNA]</scope>
    <source>
        <strain evidence="17">cv. HFTH1</strain>
        <tissue evidence="16">Young leaf</tissue>
    </source>
</reference>
<feature type="domain" description="Transmembrane protein 135 N-terminal" evidence="15">
    <location>
        <begin position="817"/>
        <end position="937"/>
    </location>
</feature>
<dbReference type="EMBL" id="RDQH01000334">
    <property type="protein sequence ID" value="RXH92749.1"/>
    <property type="molecule type" value="Genomic_DNA"/>
</dbReference>
<dbReference type="InterPro" id="IPR031926">
    <property type="entry name" value="TMEM135_N"/>
</dbReference>
<evidence type="ECO:0000256" key="9">
    <source>
        <dbReference type="ARBA" id="ARBA00022989"/>
    </source>
</evidence>
<dbReference type="InterPro" id="IPR002067">
    <property type="entry name" value="MCP"/>
</dbReference>
<evidence type="ECO:0000256" key="13">
    <source>
        <dbReference type="PROSITE-ProRule" id="PRU00282"/>
    </source>
</evidence>
<evidence type="ECO:0000256" key="5">
    <source>
        <dbReference type="ARBA" id="ARBA00022448"/>
    </source>
</evidence>
<evidence type="ECO:0000256" key="6">
    <source>
        <dbReference type="ARBA" id="ARBA00022692"/>
    </source>
</evidence>
<keyword evidence="11 13" id="KW-0472">Membrane</keyword>
<dbReference type="GO" id="GO:0012505">
    <property type="term" value="C:endomembrane system"/>
    <property type="evidence" value="ECO:0007669"/>
    <property type="project" value="UniProtKB-SubCell"/>
</dbReference>
<protein>
    <recommendedName>
        <fullName evidence="15">Transmembrane protein 135 N-terminal domain-containing protein</fullName>
    </recommendedName>
</protein>
<dbReference type="Proteomes" id="UP000290289">
    <property type="component" value="Chromosome 8"/>
</dbReference>
<dbReference type="InterPro" id="IPR018108">
    <property type="entry name" value="MCP_transmembrane"/>
</dbReference>
<dbReference type="SUPFAM" id="SSF103506">
    <property type="entry name" value="Mitochondrial carrier"/>
    <property type="match status" value="1"/>
</dbReference>
<dbReference type="InterPro" id="IPR023395">
    <property type="entry name" value="MCP_dom_sf"/>
</dbReference>
<keyword evidence="5" id="KW-0813">Transport</keyword>
<evidence type="ECO:0000259" key="15">
    <source>
        <dbReference type="Pfam" id="PF15982"/>
    </source>
</evidence>
<dbReference type="AlphaFoldDB" id="A0A498JAB5"/>
<evidence type="ECO:0000256" key="10">
    <source>
        <dbReference type="ARBA" id="ARBA00023128"/>
    </source>
</evidence>
<organism evidence="16 17">
    <name type="scientific">Malus domestica</name>
    <name type="common">Apple</name>
    <name type="synonym">Pyrus malus</name>
    <dbReference type="NCBI Taxonomy" id="3750"/>
    <lineage>
        <taxon>Eukaryota</taxon>
        <taxon>Viridiplantae</taxon>
        <taxon>Streptophyta</taxon>
        <taxon>Embryophyta</taxon>
        <taxon>Tracheophyta</taxon>
        <taxon>Spermatophyta</taxon>
        <taxon>Magnoliopsida</taxon>
        <taxon>eudicotyledons</taxon>
        <taxon>Gunneridae</taxon>
        <taxon>Pentapetalae</taxon>
        <taxon>rosids</taxon>
        <taxon>fabids</taxon>
        <taxon>Rosales</taxon>
        <taxon>Rosaceae</taxon>
        <taxon>Amygdaloideae</taxon>
        <taxon>Maleae</taxon>
        <taxon>Malus</taxon>
    </lineage>
</organism>
<dbReference type="PANTHER" id="PTHR12459:SF15">
    <property type="entry name" value="TRANSMEMBRANE PROTEIN 135"/>
    <property type="match status" value="1"/>
</dbReference>
<dbReference type="GO" id="GO:0005743">
    <property type="term" value="C:mitochondrial inner membrane"/>
    <property type="evidence" value="ECO:0007669"/>
    <property type="project" value="UniProtKB-SubCell"/>
</dbReference>
<dbReference type="FunFam" id="1.50.40.10:FF:000098">
    <property type="entry name" value="Mitochondrial substrate carrier family protein"/>
    <property type="match status" value="1"/>
</dbReference>
<comment type="similarity">
    <text evidence="4">Belongs to the TMEM135 family.</text>
</comment>
<feature type="transmembrane region" description="Helical" evidence="14">
    <location>
        <begin position="871"/>
        <end position="893"/>
    </location>
</feature>
<sequence>MFGDGSKAAATGSALIFLNPSSHPHSYPIPPAYSPPIPQSHSRLTLTTPPFTPSKSNPIPTPNQMDDPNPTLFITGGLFLEPTVPNSLLNSVVSFQKNSRSSAVVSGSGLSYGCRLRAVAGGGFFSVSLSSDGVVRESKGCLVQNGDEGSEEAEVEAAVTERKREKVGVRSGGAMNTTKHLWAGAIAAMVSRTFVAPLERLKLEYIVRGEQRHLFELVRTIAANQGLRGFWKGNLVNILRTAPFKAINFYAYDTYRKQLLCFSGNKETTNFERFVAGAAAGITATILCLPLDTIRTQLVAPGGEALGGVIGAFRHMIQTEGFFSLYKGLVPSIASMAPSGAVFYGVYDILKSAYLHSPDGRKRIHKMSQQGQGWSALDQLELGPMRTLLYGAISGACAEAATYPFEVVRRQLQLQVQETRMSALATGIKIVEHGGVPALYAGLIPSLLQVLPSAAISYFVYEFMKIVLKFKPPKLSDACASLARPVHYRKALPSPSSTPNRLRLRSPIPAFKALTRSPRCCRTATSALASPEEMVAPMATATDPPIPTSDPSPSSLYYSSSLGYVSAPLSDSEKLRRVVTASVKGFTIGAGLKGGLAIFSILARLRRRKLLASLRTEGVITNREAIVTALKETLRYGLFLGTFAGTFVSVDEIIGSLAGHRRQFRTAKWRALLAGAIAGPSMLLTGLNTQHTSLAIYILMRAAVLASRCGIKSKRFGSICKPLTWAHDCTTTKRRKISFLRSAYILKQESLPPSYKSFLNKHGGKDTVILQGVKEIARGIPFTNLEAIEKHYKSIGKNIKLDPGMQVPCSIVHGDQSCSGHVLSFLIQAYKRALPVYLPVYLIPALIVHRQDLLKRHYSILLKGLLGTARSSLFLSVYCSSAWAWTCFLFRIFRRCNIPMVAMGTFPTGLALAIEKKSRRIEISLYCFARAIESFFTCMADTGYLPPSTKLKRADVVIFSLSTAIIMHCYAQEREVFRSKYLNVLDWVFGVPPPSCETPRCKNS</sequence>
<keyword evidence="7" id="KW-0677">Repeat</keyword>
<keyword evidence="17" id="KW-1185">Reference proteome</keyword>
<evidence type="ECO:0000256" key="14">
    <source>
        <dbReference type="SAM" id="Phobius"/>
    </source>
</evidence>
<comment type="subcellular location">
    <subcellularLocation>
        <location evidence="1">Endomembrane system</location>
        <topology evidence="1">Multi-pass membrane protein</topology>
    </subcellularLocation>
    <subcellularLocation>
        <location evidence="2">Mitochondrion inner membrane</location>
        <topology evidence="2">Multi-pass membrane protein</topology>
    </subcellularLocation>
</comment>
<evidence type="ECO:0000256" key="12">
    <source>
        <dbReference type="ARBA" id="ARBA00054707"/>
    </source>
</evidence>
<proteinExistence type="inferred from homology"/>
<evidence type="ECO:0000256" key="7">
    <source>
        <dbReference type="ARBA" id="ARBA00022737"/>
    </source>
</evidence>
<comment type="similarity">
    <text evidence="3">Belongs to the mitochondrial carrier (TC 2.A.29) family.</text>
</comment>
<keyword evidence="6 13" id="KW-0812">Transmembrane</keyword>
<gene>
    <name evidence="16" type="ORF">DVH24_042523</name>
</gene>
<evidence type="ECO:0000256" key="3">
    <source>
        <dbReference type="ARBA" id="ARBA00006375"/>
    </source>
</evidence>
<dbReference type="Pfam" id="PF15982">
    <property type="entry name" value="TMEM135_C_rich"/>
    <property type="match status" value="1"/>
</dbReference>
<dbReference type="PRINTS" id="PR00926">
    <property type="entry name" value="MITOCARRIER"/>
</dbReference>
<dbReference type="PANTHER" id="PTHR12459">
    <property type="entry name" value="TRANSMEMBRANE PROTEIN 135-RELATED"/>
    <property type="match status" value="1"/>
</dbReference>
<evidence type="ECO:0000313" key="17">
    <source>
        <dbReference type="Proteomes" id="UP000290289"/>
    </source>
</evidence>
<comment type="function">
    <text evidence="12">Probable mitochondrial adenylate carrier that catalyzes the transport of ATP, ADP and AMP.</text>
</comment>
<evidence type="ECO:0000256" key="4">
    <source>
        <dbReference type="ARBA" id="ARBA00008924"/>
    </source>
</evidence>
<evidence type="ECO:0000256" key="2">
    <source>
        <dbReference type="ARBA" id="ARBA00004448"/>
    </source>
</evidence>
<feature type="repeat" description="Solcar" evidence="13">
    <location>
        <begin position="268"/>
        <end position="353"/>
    </location>
</feature>
<dbReference type="PROSITE" id="PS50920">
    <property type="entry name" value="SOLCAR"/>
    <property type="match status" value="3"/>
</dbReference>
<accession>A0A498JAB5</accession>
<name>A0A498JAB5_MALDO</name>
<dbReference type="Gene3D" id="1.50.40.10">
    <property type="entry name" value="Mitochondrial carrier domain"/>
    <property type="match status" value="1"/>
</dbReference>
<evidence type="ECO:0000256" key="1">
    <source>
        <dbReference type="ARBA" id="ARBA00004127"/>
    </source>
</evidence>
<evidence type="ECO:0000313" key="16">
    <source>
        <dbReference type="EMBL" id="RXH92749.1"/>
    </source>
</evidence>